<comment type="similarity">
    <text evidence="2">Belongs to the TonB-dependent receptor family.</text>
</comment>
<reference evidence="5 6" key="1">
    <citation type="submission" date="2019-12" db="EMBL/GenBank/DDBJ databases">
        <title>Novel species isolated from a subtropical stream in China.</title>
        <authorList>
            <person name="Lu H."/>
        </authorList>
    </citation>
    <scope>NUCLEOTIDE SEQUENCE [LARGE SCALE GENOMIC DNA]</scope>
    <source>
        <strain evidence="5 6">FT50W</strain>
    </source>
</reference>
<dbReference type="EMBL" id="WWCP01000010">
    <property type="protein sequence ID" value="MYM82481.1"/>
    <property type="molecule type" value="Genomic_DNA"/>
</dbReference>
<dbReference type="PANTHER" id="PTHR32552:SF84">
    <property type="entry name" value="TONB-DEPENDENT RECEPTOR-RELATED"/>
    <property type="match status" value="1"/>
</dbReference>
<keyword evidence="2" id="KW-0812">Transmembrane</keyword>
<keyword evidence="1 5" id="KW-0675">Receptor</keyword>
<evidence type="ECO:0000313" key="5">
    <source>
        <dbReference type="EMBL" id="MYM82481.1"/>
    </source>
</evidence>
<keyword evidence="2" id="KW-1134">Transmembrane beta strand</keyword>
<evidence type="ECO:0000256" key="3">
    <source>
        <dbReference type="SAM" id="SignalP"/>
    </source>
</evidence>
<dbReference type="InterPro" id="IPR037066">
    <property type="entry name" value="Plug_dom_sf"/>
</dbReference>
<evidence type="ECO:0000259" key="4">
    <source>
        <dbReference type="Pfam" id="PF07715"/>
    </source>
</evidence>
<dbReference type="InterPro" id="IPR039426">
    <property type="entry name" value="TonB-dep_rcpt-like"/>
</dbReference>
<protein>
    <submittedName>
        <fullName evidence="5">TonB-dependent receptor plug domain-containing protein</fullName>
    </submittedName>
</protein>
<dbReference type="GO" id="GO:0009279">
    <property type="term" value="C:cell outer membrane"/>
    <property type="evidence" value="ECO:0007669"/>
    <property type="project" value="UniProtKB-SubCell"/>
</dbReference>
<comment type="caution">
    <text evidence="5">The sequence shown here is derived from an EMBL/GenBank/DDBJ whole genome shotgun (WGS) entry which is preliminary data.</text>
</comment>
<keyword evidence="3" id="KW-0732">Signal</keyword>
<proteinExistence type="inferred from homology"/>
<keyword evidence="2" id="KW-0472">Membrane</keyword>
<feature type="chain" id="PRO_5026989834" evidence="3">
    <location>
        <begin position="25"/>
        <end position="152"/>
    </location>
</feature>
<dbReference type="AlphaFoldDB" id="A0A6L8MJU2"/>
<organism evidence="5 6">
    <name type="scientific">Duganella lactea</name>
    <dbReference type="NCBI Taxonomy" id="2692173"/>
    <lineage>
        <taxon>Bacteria</taxon>
        <taxon>Pseudomonadati</taxon>
        <taxon>Pseudomonadota</taxon>
        <taxon>Betaproteobacteria</taxon>
        <taxon>Burkholderiales</taxon>
        <taxon>Oxalobacteraceae</taxon>
        <taxon>Telluria group</taxon>
        <taxon>Duganella</taxon>
    </lineage>
</organism>
<name>A0A6L8MJU2_9BURK</name>
<dbReference type="Pfam" id="PF07715">
    <property type="entry name" value="Plug"/>
    <property type="match status" value="1"/>
</dbReference>
<dbReference type="SUPFAM" id="SSF56935">
    <property type="entry name" value="Porins"/>
    <property type="match status" value="1"/>
</dbReference>
<keyword evidence="2" id="KW-0813">Transport</keyword>
<gene>
    <name evidence="5" type="ORF">GTP44_11010</name>
</gene>
<evidence type="ECO:0000313" key="6">
    <source>
        <dbReference type="Proteomes" id="UP000474565"/>
    </source>
</evidence>
<dbReference type="Gene3D" id="2.170.130.10">
    <property type="entry name" value="TonB-dependent receptor, plug domain"/>
    <property type="match status" value="1"/>
</dbReference>
<comment type="subcellular location">
    <subcellularLocation>
        <location evidence="2">Cell outer membrane</location>
        <topology evidence="2">Multi-pass membrane protein</topology>
    </subcellularLocation>
</comment>
<evidence type="ECO:0000256" key="1">
    <source>
        <dbReference type="ARBA" id="ARBA00023170"/>
    </source>
</evidence>
<accession>A0A6L8MJU2</accession>
<sequence>MIRSPSLRPLVTLIGLLCSGGAFADDALPSVTVQGASTNDGLGLTRQNATASRLNLTAQELPASVEALSADTMQARGDLLVKEAVTRTTGLTDISSPGNGVAYSARGFTGNGAIALLENGQRPQVGSGTATYPADPWGYEYIEVLRGPGSIV</sequence>
<dbReference type="PANTHER" id="PTHR32552">
    <property type="entry name" value="FERRICHROME IRON RECEPTOR-RELATED"/>
    <property type="match status" value="1"/>
</dbReference>
<dbReference type="RefSeq" id="WP_161019444.1">
    <property type="nucleotide sequence ID" value="NZ_WWCP01000010.1"/>
</dbReference>
<dbReference type="Proteomes" id="UP000474565">
    <property type="component" value="Unassembled WGS sequence"/>
</dbReference>
<dbReference type="InterPro" id="IPR012910">
    <property type="entry name" value="Plug_dom"/>
</dbReference>
<dbReference type="PROSITE" id="PS52016">
    <property type="entry name" value="TONB_DEPENDENT_REC_3"/>
    <property type="match status" value="1"/>
</dbReference>
<evidence type="ECO:0000256" key="2">
    <source>
        <dbReference type="PROSITE-ProRule" id="PRU01360"/>
    </source>
</evidence>
<keyword evidence="2" id="KW-0998">Cell outer membrane</keyword>
<feature type="signal peptide" evidence="3">
    <location>
        <begin position="1"/>
        <end position="24"/>
    </location>
</feature>
<feature type="domain" description="TonB-dependent receptor plug" evidence="4">
    <location>
        <begin position="58"/>
        <end position="151"/>
    </location>
</feature>
<dbReference type="GO" id="GO:0015344">
    <property type="term" value="F:siderophore uptake transmembrane transporter activity"/>
    <property type="evidence" value="ECO:0007669"/>
    <property type="project" value="TreeGrafter"/>
</dbReference>